<accession>A0A8J8JQA3</accession>
<proteinExistence type="predicted"/>
<evidence type="ECO:0000313" key="6">
    <source>
        <dbReference type="EMBL" id="NNV54512.1"/>
    </source>
</evidence>
<evidence type="ECO:0000256" key="1">
    <source>
        <dbReference type="ARBA" id="ARBA00022679"/>
    </source>
</evidence>
<keyword evidence="7" id="KW-1185">Reference proteome</keyword>
<dbReference type="PROSITE" id="PS51186">
    <property type="entry name" value="GNAT"/>
    <property type="match status" value="1"/>
</dbReference>
<organism evidence="6 7">
    <name type="scientific">Limnovirga soli</name>
    <dbReference type="NCBI Taxonomy" id="2656915"/>
    <lineage>
        <taxon>Bacteria</taxon>
        <taxon>Pseudomonadati</taxon>
        <taxon>Bacteroidota</taxon>
        <taxon>Chitinophagia</taxon>
        <taxon>Chitinophagales</taxon>
        <taxon>Chitinophagaceae</taxon>
        <taxon>Limnovirga</taxon>
    </lineage>
</organism>
<dbReference type="AlphaFoldDB" id="A0A8J8JQA3"/>
<evidence type="ECO:0000259" key="5">
    <source>
        <dbReference type="PROSITE" id="PS51186"/>
    </source>
</evidence>
<protein>
    <submittedName>
        <fullName evidence="6">GNAT family N-acetyltransferase</fullName>
    </submittedName>
</protein>
<dbReference type="Gene3D" id="3.40.630.30">
    <property type="match status" value="1"/>
</dbReference>
<evidence type="ECO:0000256" key="4">
    <source>
        <dbReference type="ARBA" id="ARBA00051334"/>
    </source>
</evidence>
<evidence type="ECO:0000313" key="7">
    <source>
        <dbReference type="Proteomes" id="UP000598971"/>
    </source>
</evidence>
<comment type="catalytic activity">
    <reaction evidence="3">
        <text>L-methionine sulfoximine + acetyl-CoA = N-acetyl-L-methionine sulfoximine + CoA + H(+)</text>
        <dbReference type="Rhea" id="RHEA:47660"/>
        <dbReference type="ChEBI" id="CHEBI:15378"/>
        <dbReference type="ChEBI" id="CHEBI:57287"/>
        <dbReference type="ChEBI" id="CHEBI:57288"/>
        <dbReference type="ChEBI" id="CHEBI:87826"/>
        <dbReference type="ChEBI" id="CHEBI:87827"/>
    </reaction>
</comment>
<name>A0A8J8JQA3_9BACT</name>
<dbReference type="Proteomes" id="UP000598971">
    <property type="component" value="Unassembled WGS sequence"/>
</dbReference>
<keyword evidence="1" id="KW-0808">Transferase</keyword>
<reference evidence="6" key="1">
    <citation type="submission" date="2019-10" db="EMBL/GenBank/DDBJ databases">
        <title>Draft genome sequence of Panacibacter sp. KCS-6.</title>
        <authorList>
            <person name="Yim K.J."/>
        </authorList>
    </citation>
    <scope>NUCLEOTIDE SEQUENCE</scope>
    <source>
        <strain evidence="6">KCS-6</strain>
    </source>
</reference>
<dbReference type="InterPro" id="IPR016181">
    <property type="entry name" value="Acyl_CoA_acyltransferase"/>
</dbReference>
<gene>
    <name evidence="6" type="ORF">GD597_03500</name>
</gene>
<dbReference type="FunFam" id="3.40.630.30:FF:000026">
    <property type="entry name" value="Phosphinothricin acetyltransferase"/>
    <property type="match status" value="1"/>
</dbReference>
<evidence type="ECO:0000256" key="3">
    <source>
        <dbReference type="ARBA" id="ARBA00050603"/>
    </source>
</evidence>
<sequence>MINIQHATEADLPQILSIYNDAILHTTAVYDYEPHTIEMRTEWFKEKRKHAFAVFVAEENGVILGFSTLGHFRTWEGYKFTVENAVYVKADSRGKGIGKLLLKPLIDNAKALRYHTIMAGIDATNEASIALHKQFGFEQVAYMKEVGYKFNRWLDLVFMQLMV</sequence>
<dbReference type="PANTHER" id="PTHR43072:SF23">
    <property type="entry name" value="UPF0039 PROTEIN C11D3.02C"/>
    <property type="match status" value="1"/>
</dbReference>
<dbReference type="InterPro" id="IPR000182">
    <property type="entry name" value="GNAT_dom"/>
</dbReference>
<comment type="catalytic activity">
    <reaction evidence="4">
        <text>L-methionine sulfone + acetyl-CoA = N-acetyl-L-methionine sulfone + CoA + H(+)</text>
        <dbReference type="Rhea" id="RHEA:47656"/>
        <dbReference type="ChEBI" id="CHEBI:15378"/>
        <dbReference type="ChEBI" id="CHEBI:57287"/>
        <dbReference type="ChEBI" id="CHEBI:57288"/>
        <dbReference type="ChEBI" id="CHEBI:87824"/>
        <dbReference type="ChEBI" id="CHEBI:87825"/>
    </reaction>
</comment>
<dbReference type="SUPFAM" id="SSF55729">
    <property type="entry name" value="Acyl-CoA N-acyltransferases (Nat)"/>
    <property type="match status" value="1"/>
</dbReference>
<comment type="caution">
    <text evidence="6">The sequence shown here is derived from an EMBL/GenBank/DDBJ whole genome shotgun (WGS) entry which is preliminary data.</text>
</comment>
<evidence type="ECO:0000256" key="2">
    <source>
        <dbReference type="ARBA" id="ARBA00023315"/>
    </source>
</evidence>
<dbReference type="CDD" id="cd04301">
    <property type="entry name" value="NAT_SF"/>
    <property type="match status" value="1"/>
</dbReference>
<dbReference type="Pfam" id="PF13420">
    <property type="entry name" value="Acetyltransf_4"/>
    <property type="match status" value="1"/>
</dbReference>
<dbReference type="EMBL" id="WHPF01000002">
    <property type="protein sequence ID" value="NNV54512.1"/>
    <property type="molecule type" value="Genomic_DNA"/>
</dbReference>
<dbReference type="PANTHER" id="PTHR43072">
    <property type="entry name" value="N-ACETYLTRANSFERASE"/>
    <property type="match status" value="1"/>
</dbReference>
<keyword evidence="2" id="KW-0012">Acyltransferase</keyword>
<dbReference type="GO" id="GO:0016747">
    <property type="term" value="F:acyltransferase activity, transferring groups other than amino-acyl groups"/>
    <property type="evidence" value="ECO:0007669"/>
    <property type="project" value="InterPro"/>
</dbReference>
<feature type="domain" description="N-acetyltransferase" evidence="5">
    <location>
        <begin position="2"/>
        <end position="163"/>
    </location>
</feature>